<dbReference type="InterPro" id="IPR009030">
    <property type="entry name" value="Growth_fac_rcpt_cys_sf"/>
</dbReference>
<dbReference type="AlphaFoldDB" id="A0A146JVW4"/>
<gene>
    <name evidence="1" type="ORF">TPC1_31822</name>
</gene>
<dbReference type="EMBL" id="GDID01007923">
    <property type="protein sequence ID" value="JAP88683.1"/>
    <property type="molecule type" value="Transcribed_RNA"/>
</dbReference>
<proteinExistence type="predicted"/>
<organism evidence="1">
    <name type="scientific">Trepomonas sp. PC1</name>
    <dbReference type="NCBI Taxonomy" id="1076344"/>
    <lineage>
        <taxon>Eukaryota</taxon>
        <taxon>Metamonada</taxon>
        <taxon>Diplomonadida</taxon>
        <taxon>Hexamitidae</taxon>
        <taxon>Hexamitinae</taxon>
        <taxon>Trepomonas</taxon>
    </lineage>
</organism>
<feature type="non-terminal residue" evidence="1">
    <location>
        <position position="1"/>
    </location>
</feature>
<reference evidence="1" key="1">
    <citation type="submission" date="2015-07" db="EMBL/GenBank/DDBJ databases">
        <title>Adaptation to a free-living lifestyle via gene acquisitions in the diplomonad Trepomonas sp. PC1.</title>
        <authorList>
            <person name="Xu F."/>
            <person name="Jerlstrom-Hultqvist J."/>
            <person name="Kolisko M."/>
            <person name="Simpson A.G.B."/>
            <person name="Roger A.J."/>
            <person name="Svard S.G."/>
            <person name="Andersson J.O."/>
        </authorList>
    </citation>
    <scope>NUCLEOTIDE SEQUENCE</scope>
    <source>
        <strain evidence="1">PC1</strain>
    </source>
</reference>
<evidence type="ECO:0000313" key="1">
    <source>
        <dbReference type="EMBL" id="JAP88683.1"/>
    </source>
</evidence>
<evidence type="ECO:0008006" key="2">
    <source>
        <dbReference type="Google" id="ProtNLM"/>
    </source>
</evidence>
<protein>
    <recommendedName>
        <fullName evidence="2">Cysteine-rich protein</fullName>
    </recommendedName>
</protein>
<name>A0A146JVW4_9EUKA</name>
<dbReference type="SUPFAM" id="SSF57184">
    <property type="entry name" value="Growth factor receptor domain"/>
    <property type="match status" value="1"/>
</dbReference>
<accession>A0A146JVW4</accession>
<sequence length="308" mass="35948">LYEEIPTQLDSIAGKILLEQEKAKYIIQTTKEVLNCSRNRCFPCNYNQQTQKCVKECPEKLFLVNGFCVFNKPQILQQHYQECRGELFDFTNLKCTKQCKQLQMEDVCIPCPSGWTFSQSECQPVKCDFDFYIFEDKCVKNCEFMVYNQICTKECPQPLLQAFNKCEPDCPPPMVNDSFKCVYICKRFRIGDGCVDECPEWLNLDLTNRLCILDYTVKEMYSCFKHFKIQSEGSALTLQKNTNNFEWDFCKQFIHYYTSEVNENCPFPFFTVEGTCQQKCPGGQVINLVDRTCLMNNTACLTVWQDGL</sequence>
<feature type="non-terminal residue" evidence="1">
    <location>
        <position position="308"/>
    </location>
</feature>